<keyword evidence="3 5" id="KW-0819">tRNA processing</keyword>
<evidence type="ECO:0000259" key="6">
    <source>
        <dbReference type="Pfam" id="PF01509"/>
    </source>
</evidence>
<dbReference type="Proteomes" id="UP000253908">
    <property type="component" value="Chromosome"/>
</dbReference>
<feature type="active site" description="Nucleophile" evidence="5">
    <location>
        <position position="38"/>
    </location>
</feature>
<dbReference type="OrthoDB" id="9802309at2"/>
<accession>A0A345PGJ2</accession>
<dbReference type="NCBIfam" id="TIGR00431">
    <property type="entry name" value="TruB"/>
    <property type="match status" value="1"/>
</dbReference>
<dbReference type="AlphaFoldDB" id="A0A345PGJ2"/>
<evidence type="ECO:0000256" key="3">
    <source>
        <dbReference type="ARBA" id="ARBA00022694"/>
    </source>
</evidence>
<keyword evidence="9" id="KW-1185">Reference proteome</keyword>
<feature type="domain" description="Pseudouridine synthase II N-terminal" evidence="6">
    <location>
        <begin position="23"/>
        <end position="172"/>
    </location>
</feature>
<dbReference type="KEGG" id="ocn:CUC15_09375"/>
<reference evidence="9" key="1">
    <citation type="submission" date="2017-11" db="EMBL/GenBank/DDBJ databases">
        <authorList>
            <person name="Zhu W."/>
        </authorList>
    </citation>
    <scope>NUCLEOTIDE SEQUENCE [LARGE SCALE GENOMIC DNA]</scope>
    <source>
        <strain evidence="9">160</strain>
    </source>
</reference>
<dbReference type="Pfam" id="PF01509">
    <property type="entry name" value="TruB_N"/>
    <property type="match status" value="1"/>
</dbReference>
<evidence type="ECO:0000256" key="4">
    <source>
        <dbReference type="ARBA" id="ARBA00023235"/>
    </source>
</evidence>
<evidence type="ECO:0000313" key="8">
    <source>
        <dbReference type="EMBL" id="AXI09122.1"/>
    </source>
</evidence>
<dbReference type="InterPro" id="IPR014780">
    <property type="entry name" value="tRNA_psdUridine_synth_TruB"/>
</dbReference>
<organism evidence="8 9">
    <name type="scientific">Oceanobacillus zhaokaii</name>
    <dbReference type="NCBI Taxonomy" id="2052660"/>
    <lineage>
        <taxon>Bacteria</taxon>
        <taxon>Bacillati</taxon>
        <taxon>Bacillota</taxon>
        <taxon>Bacilli</taxon>
        <taxon>Bacillales</taxon>
        <taxon>Bacillaceae</taxon>
        <taxon>Oceanobacillus</taxon>
    </lineage>
</organism>
<dbReference type="InterPro" id="IPR002501">
    <property type="entry name" value="PsdUridine_synth_N"/>
</dbReference>
<dbReference type="SUPFAM" id="SSF55120">
    <property type="entry name" value="Pseudouridine synthase"/>
    <property type="match status" value="1"/>
</dbReference>
<proteinExistence type="inferred from homology"/>
<dbReference type="PANTHER" id="PTHR13767:SF2">
    <property type="entry name" value="PSEUDOURIDYLATE SYNTHASE TRUB1"/>
    <property type="match status" value="1"/>
</dbReference>
<gene>
    <name evidence="5" type="primary">truB</name>
    <name evidence="8" type="ORF">CUC15_09375</name>
</gene>
<dbReference type="EC" id="5.4.99.25" evidence="5"/>
<keyword evidence="4 5" id="KW-0413">Isomerase</keyword>
<comment type="similarity">
    <text evidence="2 5">Belongs to the pseudouridine synthase TruB family. Type 1 subfamily.</text>
</comment>
<comment type="function">
    <text evidence="5">Responsible for synthesis of pseudouridine from uracil-55 in the psi GC loop of transfer RNAs.</text>
</comment>
<evidence type="ECO:0000256" key="2">
    <source>
        <dbReference type="ARBA" id="ARBA00005642"/>
    </source>
</evidence>
<dbReference type="GO" id="GO:0160148">
    <property type="term" value="F:tRNA pseudouridine(55) synthase activity"/>
    <property type="evidence" value="ECO:0007669"/>
    <property type="project" value="UniProtKB-EC"/>
</dbReference>
<dbReference type="Gene3D" id="3.30.2350.10">
    <property type="entry name" value="Pseudouridine synthase"/>
    <property type="match status" value="1"/>
</dbReference>
<dbReference type="EMBL" id="CP024848">
    <property type="protein sequence ID" value="AXI09122.1"/>
    <property type="molecule type" value="Genomic_DNA"/>
</dbReference>
<sequence>MNGILPLWKPKGMTSHDCVMKCRRLFKTRKVGHTGTLDPEVEGVLPICIGEATKIVSFLTDTKKTYIAEVKLGEATETEDAQGKIIEEKKVANPPTIDSIKEVLQSFMGTITQIPPMYSAVKVNGRKLYEYARANEPVERPEREITIYDIQLLSTNTDSFKIKVLCSKGTYIRTLCVDIGKKLGYPAHMSGLVRTNTGSFSEKNTVTFANIEEAAENNEQERLLVPIIHGVDHLDRLDVDEATKFKVMNGQKLKAPKHTIETDPFLVVHQQHLLAIYQNHPDKPEEIKPVRVFNG</sequence>
<dbReference type="InterPro" id="IPR020103">
    <property type="entry name" value="PsdUridine_synth_cat_dom_sf"/>
</dbReference>
<dbReference type="GO" id="GO:0031119">
    <property type="term" value="P:tRNA pseudouridine synthesis"/>
    <property type="evidence" value="ECO:0007669"/>
    <property type="project" value="UniProtKB-UniRule"/>
</dbReference>
<feature type="domain" description="tRNA pseudouridylate synthase B C-terminal" evidence="7">
    <location>
        <begin position="173"/>
        <end position="233"/>
    </location>
</feature>
<dbReference type="RefSeq" id="WP_114916415.1">
    <property type="nucleotide sequence ID" value="NZ_CP024848.1"/>
</dbReference>
<dbReference type="HAMAP" id="MF_01080">
    <property type="entry name" value="TruB_bact"/>
    <property type="match status" value="1"/>
</dbReference>
<evidence type="ECO:0000256" key="5">
    <source>
        <dbReference type="HAMAP-Rule" id="MF_01080"/>
    </source>
</evidence>
<dbReference type="InterPro" id="IPR032819">
    <property type="entry name" value="TruB_C"/>
</dbReference>
<comment type="catalytic activity">
    <reaction evidence="1 5">
        <text>uridine(55) in tRNA = pseudouridine(55) in tRNA</text>
        <dbReference type="Rhea" id="RHEA:42532"/>
        <dbReference type="Rhea" id="RHEA-COMP:10101"/>
        <dbReference type="Rhea" id="RHEA-COMP:10102"/>
        <dbReference type="ChEBI" id="CHEBI:65314"/>
        <dbReference type="ChEBI" id="CHEBI:65315"/>
        <dbReference type="EC" id="5.4.99.25"/>
    </reaction>
</comment>
<dbReference type="Pfam" id="PF16198">
    <property type="entry name" value="TruB_C_2"/>
    <property type="match status" value="1"/>
</dbReference>
<evidence type="ECO:0000256" key="1">
    <source>
        <dbReference type="ARBA" id="ARBA00000385"/>
    </source>
</evidence>
<dbReference type="PANTHER" id="PTHR13767">
    <property type="entry name" value="TRNA-PSEUDOURIDINE SYNTHASE"/>
    <property type="match status" value="1"/>
</dbReference>
<dbReference type="GO" id="GO:0003723">
    <property type="term" value="F:RNA binding"/>
    <property type="evidence" value="ECO:0007669"/>
    <property type="project" value="InterPro"/>
</dbReference>
<protein>
    <recommendedName>
        <fullName evidence="5">tRNA pseudouridine synthase B</fullName>
        <ecNumber evidence="5">5.4.99.25</ecNumber>
    </recommendedName>
    <alternativeName>
        <fullName evidence="5">tRNA pseudouridine(55) synthase</fullName>
        <shortName evidence="5">Psi55 synthase</shortName>
    </alternativeName>
    <alternativeName>
        <fullName evidence="5">tRNA pseudouridylate synthase</fullName>
    </alternativeName>
    <alternativeName>
        <fullName evidence="5">tRNA-uridine isomerase</fullName>
    </alternativeName>
</protein>
<evidence type="ECO:0000259" key="7">
    <source>
        <dbReference type="Pfam" id="PF16198"/>
    </source>
</evidence>
<dbReference type="CDD" id="cd02573">
    <property type="entry name" value="PseudoU_synth_EcTruB"/>
    <property type="match status" value="1"/>
</dbReference>
<dbReference type="GO" id="GO:1990481">
    <property type="term" value="P:mRNA pseudouridine synthesis"/>
    <property type="evidence" value="ECO:0007669"/>
    <property type="project" value="TreeGrafter"/>
</dbReference>
<name>A0A345PGJ2_9BACI</name>
<dbReference type="FunFam" id="3.30.2350.10:FF:000011">
    <property type="entry name" value="tRNA pseudouridine synthase B"/>
    <property type="match status" value="1"/>
</dbReference>
<evidence type="ECO:0000313" key="9">
    <source>
        <dbReference type="Proteomes" id="UP000253908"/>
    </source>
</evidence>